<proteinExistence type="predicted"/>
<sequence length="187" mass="21040">MIRCNGVNKENSISRPLPIPSFGKIRSILTIKPTLSGNSEDFLKRYLANCAEKKSDDGGEDAFVQMVDDTPQSHPSHVPDPTTLQGIRPEDVLEVLFDTIPLTFEKIFCNNEHSTSLDGAFWSDCTLTTRQQTQCQEEYIRTASSLPTPLRLWEVENSFNLHQGISSRRLLDKDSVSGRDMGHRSND</sequence>
<protein>
    <submittedName>
        <fullName evidence="1">Uncharacterized protein</fullName>
    </submittedName>
</protein>
<reference evidence="1" key="1">
    <citation type="journal article" date="2021" name="Sci. Rep.">
        <title>Diploid genomic architecture of Nitzschia inconspicua, an elite biomass production diatom.</title>
        <authorList>
            <person name="Oliver A."/>
            <person name="Podell S."/>
            <person name="Pinowska A."/>
            <person name="Traller J.C."/>
            <person name="Smith S.R."/>
            <person name="McClure R."/>
            <person name="Beliaev A."/>
            <person name="Bohutskyi P."/>
            <person name="Hill E.A."/>
            <person name="Rabines A."/>
            <person name="Zheng H."/>
            <person name="Allen L.Z."/>
            <person name="Kuo A."/>
            <person name="Grigoriev I.V."/>
            <person name="Allen A.E."/>
            <person name="Hazlebeck D."/>
            <person name="Allen E.E."/>
        </authorList>
    </citation>
    <scope>NUCLEOTIDE SEQUENCE</scope>
    <source>
        <strain evidence="1">Hildebrandi</strain>
    </source>
</reference>
<dbReference type="Proteomes" id="UP000693970">
    <property type="component" value="Unassembled WGS sequence"/>
</dbReference>
<evidence type="ECO:0000313" key="1">
    <source>
        <dbReference type="EMBL" id="KAG7345764.1"/>
    </source>
</evidence>
<organism evidence="1 2">
    <name type="scientific">Nitzschia inconspicua</name>
    <dbReference type="NCBI Taxonomy" id="303405"/>
    <lineage>
        <taxon>Eukaryota</taxon>
        <taxon>Sar</taxon>
        <taxon>Stramenopiles</taxon>
        <taxon>Ochrophyta</taxon>
        <taxon>Bacillariophyta</taxon>
        <taxon>Bacillariophyceae</taxon>
        <taxon>Bacillariophycidae</taxon>
        <taxon>Bacillariales</taxon>
        <taxon>Bacillariaceae</taxon>
        <taxon>Nitzschia</taxon>
    </lineage>
</organism>
<gene>
    <name evidence="1" type="ORF">IV203_033295</name>
</gene>
<keyword evidence="2" id="KW-1185">Reference proteome</keyword>
<dbReference type="AlphaFoldDB" id="A0A9K3PI32"/>
<evidence type="ECO:0000313" key="2">
    <source>
        <dbReference type="Proteomes" id="UP000693970"/>
    </source>
</evidence>
<dbReference type="EMBL" id="JAGRRH010000022">
    <property type="protein sequence ID" value="KAG7345764.1"/>
    <property type="molecule type" value="Genomic_DNA"/>
</dbReference>
<reference evidence="1" key="2">
    <citation type="submission" date="2021-04" db="EMBL/GenBank/DDBJ databases">
        <authorList>
            <person name="Podell S."/>
        </authorList>
    </citation>
    <scope>NUCLEOTIDE SEQUENCE</scope>
    <source>
        <strain evidence="1">Hildebrandi</strain>
    </source>
</reference>
<comment type="caution">
    <text evidence="1">The sequence shown here is derived from an EMBL/GenBank/DDBJ whole genome shotgun (WGS) entry which is preliminary data.</text>
</comment>
<name>A0A9K3PI32_9STRA</name>
<accession>A0A9K3PI32</accession>